<gene>
    <name evidence="7" type="ORF">AB6A40_002892</name>
</gene>
<dbReference type="Pfam" id="PF00226">
    <property type="entry name" value="DnaJ"/>
    <property type="match status" value="1"/>
</dbReference>
<organism evidence="7 8">
    <name type="scientific">Gnathostoma spinigerum</name>
    <dbReference type="NCBI Taxonomy" id="75299"/>
    <lineage>
        <taxon>Eukaryota</taxon>
        <taxon>Metazoa</taxon>
        <taxon>Ecdysozoa</taxon>
        <taxon>Nematoda</taxon>
        <taxon>Chromadorea</taxon>
        <taxon>Rhabditida</taxon>
        <taxon>Spirurina</taxon>
        <taxon>Gnathostomatomorpha</taxon>
        <taxon>Gnathostomatoidea</taxon>
        <taxon>Gnathostomatidae</taxon>
        <taxon>Gnathostoma</taxon>
    </lineage>
</organism>
<dbReference type="Pfam" id="PF12171">
    <property type="entry name" value="zf-C2H2_jaz"/>
    <property type="match status" value="1"/>
</dbReference>
<dbReference type="InterPro" id="IPR036236">
    <property type="entry name" value="Znf_C2H2_sf"/>
</dbReference>
<feature type="compositionally biased region" description="Basic and acidic residues" evidence="5">
    <location>
        <begin position="350"/>
        <end position="360"/>
    </location>
</feature>
<dbReference type="InterPro" id="IPR018253">
    <property type="entry name" value="DnaJ_domain_CS"/>
</dbReference>
<evidence type="ECO:0000313" key="7">
    <source>
        <dbReference type="EMBL" id="MFH4976183.1"/>
    </source>
</evidence>
<proteinExistence type="predicted"/>
<dbReference type="InterPro" id="IPR022755">
    <property type="entry name" value="Znf_C2H2_jaz"/>
</dbReference>
<dbReference type="InterPro" id="IPR054076">
    <property type="entry name" value="ZUO1-like_ZHD"/>
</dbReference>
<feature type="region of interest" description="Disordered" evidence="5">
    <location>
        <begin position="350"/>
        <end position="423"/>
    </location>
</feature>
<accession>A0ABD6EGV4</accession>
<dbReference type="SUPFAM" id="SSF46565">
    <property type="entry name" value="Chaperone J-domain"/>
    <property type="match status" value="1"/>
</dbReference>
<evidence type="ECO:0000256" key="3">
    <source>
        <dbReference type="ARBA" id="ARBA00022833"/>
    </source>
</evidence>
<evidence type="ECO:0000313" key="8">
    <source>
        <dbReference type="Proteomes" id="UP001608902"/>
    </source>
</evidence>
<dbReference type="PRINTS" id="PR00625">
    <property type="entry name" value="JDOMAIN"/>
</dbReference>
<dbReference type="InterPro" id="IPR051964">
    <property type="entry name" value="Chaperone_stress_response"/>
</dbReference>
<dbReference type="InterPro" id="IPR036869">
    <property type="entry name" value="J_dom_sf"/>
</dbReference>
<dbReference type="PROSITE" id="PS50076">
    <property type="entry name" value="DNAJ_2"/>
    <property type="match status" value="1"/>
</dbReference>
<dbReference type="InterPro" id="IPR013087">
    <property type="entry name" value="Znf_C2H2_type"/>
</dbReference>
<feature type="domain" description="J" evidence="6">
    <location>
        <begin position="3"/>
        <end position="69"/>
    </location>
</feature>
<dbReference type="SUPFAM" id="SSF57667">
    <property type="entry name" value="beta-beta-alpha zinc fingers"/>
    <property type="match status" value="1"/>
</dbReference>
<dbReference type="EMBL" id="JBGFUD010001366">
    <property type="protein sequence ID" value="MFH4976183.1"/>
    <property type="molecule type" value="Genomic_DNA"/>
</dbReference>
<keyword evidence="1" id="KW-0479">Metal-binding</keyword>
<dbReference type="Gene3D" id="3.30.160.60">
    <property type="entry name" value="Classic Zinc Finger"/>
    <property type="match status" value="1"/>
</dbReference>
<feature type="compositionally biased region" description="Acidic residues" evidence="5">
    <location>
        <begin position="378"/>
        <end position="387"/>
    </location>
</feature>
<evidence type="ECO:0000259" key="6">
    <source>
        <dbReference type="PROSITE" id="PS50076"/>
    </source>
</evidence>
<evidence type="ECO:0000256" key="4">
    <source>
        <dbReference type="ARBA" id="ARBA00074367"/>
    </source>
</evidence>
<feature type="compositionally biased region" description="Basic residues" evidence="5">
    <location>
        <begin position="362"/>
        <end position="373"/>
    </location>
</feature>
<reference evidence="7 8" key="1">
    <citation type="submission" date="2024-08" db="EMBL/GenBank/DDBJ databases">
        <title>Gnathostoma spinigerum genome.</title>
        <authorList>
            <person name="Gonzalez-Bertolin B."/>
            <person name="Monzon S."/>
            <person name="Zaballos A."/>
            <person name="Jimenez P."/>
            <person name="Dekumyoy P."/>
            <person name="Varona S."/>
            <person name="Cuesta I."/>
            <person name="Sumanam S."/>
            <person name="Adisakwattana P."/>
            <person name="Gasser R.B."/>
            <person name="Hernandez-Gonzalez A."/>
            <person name="Young N.D."/>
            <person name="Perteguer M.J."/>
        </authorList>
    </citation>
    <scope>NUCLEOTIDE SEQUENCE [LARGE SCALE GENOMIC DNA]</scope>
    <source>
        <strain evidence="7">AL3</strain>
        <tissue evidence="7">Liver</tissue>
    </source>
</reference>
<dbReference type="InterPro" id="IPR003604">
    <property type="entry name" value="Matrin/U1-like-C_Znf_C2H2"/>
</dbReference>
<evidence type="ECO:0000256" key="5">
    <source>
        <dbReference type="SAM" id="MobiDB-lite"/>
    </source>
</evidence>
<keyword evidence="3" id="KW-0862">Zinc</keyword>
<name>A0ABD6EGV4_9BILA</name>
<dbReference type="Pfam" id="PF21884">
    <property type="entry name" value="ZUO1-like_ZHD"/>
    <property type="match status" value="1"/>
</dbReference>
<keyword evidence="8" id="KW-1185">Reference proteome</keyword>
<dbReference type="CDD" id="cd06257">
    <property type="entry name" value="DnaJ"/>
    <property type="match status" value="1"/>
</dbReference>
<dbReference type="Proteomes" id="UP001608902">
    <property type="component" value="Unassembled WGS sequence"/>
</dbReference>
<dbReference type="InterPro" id="IPR001623">
    <property type="entry name" value="DnaJ_domain"/>
</dbReference>
<keyword evidence="2" id="KW-0863">Zinc-finger</keyword>
<protein>
    <recommendedName>
        <fullName evidence="4">DnaJ homolog subfamily C member 21</fullName>
    </recommendedName>
</protein>
<dbReference type="PANTHER" id="PTHR44029">
    <property type="entry name" value="DNAJ HOMOLOG SUBFAMILY C MEMBER 21"/>
    <property type="match status" value="1"/>
</dbReference>
<dbReference type="PROSITE" id="PS00028">
    <property type="entry name" value="ZINC_FINGER_C2H2_1"/>
    <property type="match status" value="1"/>
</dbReference>
<dbReference type="PROSITE" id="PS00636">
    <property type="entry name" value="DNAJ_1"/>
    <property type="match status" value="1"/>
</dbReference>
<dbReference type="GO" id="GO:0008270">
    <property type="term" value="F:zinc ion binding"/>
    <property type="evidence" value="ECO:0007669"/>
    <property type="project" value="UniProtKB-KW"/>
</dbReference>
<dbReference type="PANTHER" id="PTHR44029:SF1">
    <property type="entry name" value="DNAJ HOMOLOG SUBFAMILY C MEMBER 21"/>
    <property type="match status" value="1"/>
</dbReference>
<evidence type="ECO:0000256" key="1">
    <source>
        <dbReference type="ARBA" id="ARBA00022723"/>
    </source>
</evidence>
<dbReference type="SMART" id="SM00271">
    <property type="entry name" value="DnaJ"/>
    <property type="match status" value="1"/>
</dbReference>
<sequence>MRCYYDVLEIERDADSETIKKAYRRLSLKWHPDKNLDNTEEASKQFTIIQQAYEVLSDPHERSWYDRHREAILKGGLDEHYQDNSLTLYPYFSSSCYSGFSNDEKGFYAVYRKVFETLASEDYEFLDDPEGGKYPSFGDMDSDYDEVVGPFYGFWQSFSTVRSFAWLDSHDIRDAPNRQVLKAMEKENKKLRDKGKKERNEQIRELVSFVRKRDERVKKHSKWLEERRKEQMRKAEENRLQKIRDHLSILDGYEENETVQRVQEENLREIEDDLVTHFGELILDHNGEESSKDESLYCIICEKVFKTKMQLSNHVKSRKHREHLEELRKHMEEDELHLLENEQEMFELEGDKERTDEVPVSRRSRKQKKKSMKKMFALDEETEEDSLAQEKHDEAAFSGANKEVENLNTTGAVSERGTNEKEPSVSEGLLICCCFNFSL</sequence>
<comment type="caution">
    <text evidence="7">The sequence shown here is derived from an EMBL/GenBank/DDBJ whole genome shotgun (WGS) entry which is preliminary data.</text>
</comment>
<dbReference type="FunFam" id="1.10.287.110:FF:000046">
    <property type="entry name" value="dnaJ homolog subfamily C member 21"/>
    <property type="match status" value="1"/>
</dbReference>
<dbReference type="AlphaFoldDB" id="A0ABD6EGV4"/>
<evidence type="ECO:0000256" key="2">
    <source>
        <dbReference type="ARBA" id="ARBA00022771"/>
    </source>
</evidence>
<dbReference type="Gene3D" id="1.10.287.110">
    <property type="entry name" value="DnaJ domain"/>
    <property type="match status" value="1"/>
</dbReference>
<dbReference type="SMART" id="SM00451">
    <property type="entry name" value="ZnF_U1"/>
    <property type="match status" value="1"/>
</dbReference>